<reference evidence="5 6" key="1">
    <citation type="submission" date="2015-03" db="EMBL/GenBank/DDBJ databases">
        <authorList>
            <consortium name="Pathogen Informatics"/>
        </authorList>
    </citation>
    <scope>NUCLEOTIDE SEQUENCE [LARGE SCALE GENOMIC DNA]</scope>
    <source>
        <strain evidence="2 7">C09601061</strain>
        <strain evidence="1 8">H09601792</strain>
        <strain evidence="3 6">M09401471</strain>
        <strain evidence="5">N09902308</strain>
    </source>
</reference>
<evidence type="ECO:0000313" key="3">
    <source>
        <dbReference type="EMBL" id="COW88274.1"/>
    </source>
</evidence>
<dbReference type="Proteomes" id="UP000044938">
    <property type="component" value="Unassembled WGS sequence"/>
</dbReference>
<sequence length="105" mass="11739">MMDFPDRGVLGYQGSVAPLHLGHVADQYRGADIATSYHQRQSPQQHRGAAGVDLHPHTLSIPGQQVLHMLVYLVRLERVRDQRARRVNEIDALQLGGQTHSVVSR</sequence>
<dbReference type="EMBL" id="CSBK01002465">
    <property type="protein sequence ID" value="COZ85707.1"/>
    <property type="molecule type" value="Genomic_DNA"/>
</dbReference>
<dbReference type="Proteomes" id="UP000046947">
    <property type="component" value="Unassembled WGS sequence"/>
</dbReference>
<accession>A0A655JG76</accession>
<dbReference type="EMBL" id="CFOH01000157">
    <property type="protein sequence ID" value="CFE48924.1"/>
    <property type="molecule type" value="Genomic_DNA"/>
</dbReference>
<evidence type="ECO:0000313" key="1">
    <source>
        <dbReference type="EMBL" id="CFE48924.1"/>
    </source>
</evidence>
<protein>
    <submittedName>
        <fullName evidence="3">Uncharacterized protein</fullName>
    </submittedName>
</protein>
<evidence type="ECO:0000313" key="4">
    <source>
        <dbReference type="EMBL" id="COZ85707.1"/>
    </source>
</evidence>
<dbReference type="EMBL" id="CSAJ01000561">
    <property type="protein sequence ID" value="COW88274.1"/>
    <property type="molecule type" value="Genomic_DNA"/>
</dbReference>
<proteinExistence type="predicted"/>
<evidence type="ECO:0000313" key="6">
    <source>
        <dbReference type="Proteomes" id="UP000044938"/>
    </source>
</evidence>
<evidence type="ECO:0000313" key="5">
    <source>
        <dbReference type="Proteomes" id="UP000039021"/>
    </source>
</evidence>
<evidence type="ECO:0000313" key="2">
    <source>
        <dbReference type="EMBL" id="CFR71206.1"/>
    </source>
</evidence>
<gene>
    <name evidence="2" type="ORF">ERS007657_00977</name>
    <name evidence="1" type="ORF">ERS007688_01287</name>
    <name evidence="3" type="ORF">ERS007720_03472</name>
    <name evidence="4" type="ORF">ERS007739_04196</name>
</gene>
<reference evidence="4" key="2">
    <citation type="submission" date="2015-03" db="EMBL/GenBank/DDBJ databases">
        <authorList>
            <consortium name="Pathogen Informatics"/>
            <person name="Murphy D."/>
        </authorList>
    </citation>
    <scope>NUCLEOTIDE SEQUENCE</scope>
    <source>
        <strain evidence="4">N09902308</strain>
    </source>
</reference>
<evidence type="ECO:0000313" key="8">
    <source>
        <dbReference type="Proteomes" id="UP000046947"/>
    </source>
</evidence>
<name>A0A655JG76_MYCTX</name>
<dbReference type="EMBL" id="CGCX01000262">
    <property type="protein sequence ID" value="CFR71206.1"/>
    <property type="molecule type" value="Genomic_DNA"/>
</dbReference>
<dbReference type="AlphaFoldDB" id="A0A655JG76"/>
<evidence type="ECO:0000313" key="7">
    <source>
        <dbReference type="Proteomes" id="UP000046680"/>
    </source>
</evidence>
<organism evidence="3 6">
    <name type="scientific">Mycobacterium tuberculosis</name>
    <dbReference type="NCBI Taxonomy" id="1773"/>
    <lineage>
        <taxon>Bacteria</taxon>
        <taxon>Bacillati</taxon>
        <taxon>Actinomycetota</taxon>
        <taxon>Actinomycetes</taxon>
        <taxon>Mycobacteriales</taxon>
        <taxon>Mycobacteriaceae</taxon>
        <taxon>Mycobacterium</taxon>
        <taxon>Mycobacterium tuberculosis complex</taxon>
    </lineage>
</organism>
<dbReference type="Proteomes" id="UP000046680">
    <property type="component" value="Unassembled WGS sequence"/>
</dbReference>
<dbReference type="Proteomes" id="UP000039021">
    <property type="component" value="Unassembled WGS sequence"/>
</dbReference>